<dbReference type="Proteomes" id="UP000682928">
    <property type="component" value="Chromosome"/>
</dbReference>
<evidence type="ECO:0000313" key="2">
    <source>
        <dbReference type="EMBL" id="BCU57625.1"/>
    </source>
</evidence>
<dbReference type="Gene3D" id="3.40.930.10">
    <property type="entry name" value="Mannitol-specific EII, Chain A"/>
    <property type="match status" value="1"/>
</dbReference>
<dbReference type="Pfam" id="PF00359">
    <property type="entry name" value="PTS_EIIA_2"/>
    <property type="match status" value="1"/>
</dbReference>
<gene>
    <name evidence="2" type="primary">frvR</name>
    <name evidence="2" type="ORF">ENKO_42190</name>
</gene>
<dbReference type="InterPro" id="IPR002178">
    <property type="entry name" value="PTS_EIIA_type-2_dom"/>
</dbReference>
<dbReference type="InterPro" id="IPR036388">
    <property type="entry name" value="WH-like_DNA-bd_sf"/>
</dbReference>
<dbReference type="SUPFAM" id="SSF55804">
    <property type="entry name" value="Phoshotransferase/anion transport protein"/>
    <property type="match status" value="1"/>
</dbReference>
<proteinExistence type="predicted"/>
<protein>
    <submittedName>
        <fullName evidence="2">Frv operon regulatory protein</fullName>
    </submittedName>
</protein>
<dbReference type="NCBIfam" id="NF007366">
    <property type="entry name" value="PRK09863.1"/>
    <property type="match status" value="1"/>
</dbReference>
<dbReference type="PANTHER" id="PTHR30185:SF14">
    <property type="entry name" value="STATIONARY PHASE-INDUCIBLE PROTEIN CSIE-RELATED"/>
    <property type="match status" value="1"/>
</dbReference>
<feature type="domain" description="PTS EIIA type-2" evidence="1">
    <location>
        <begin position="438"/>
        <end position="576"/>
    </location>
</feature>
<dbReference type="PANTHER" id="PTHR30185">
    <property type="entry name" value="CRYPTIC BETA-GLUCOSIDE BGL OPERON ANTITERMINATOR"/>
    <property type="match status" value="1"/>
</dbReference>
<dbReference type="Pfam" id="PF08279">
    <property type="entry name" value="HTH_11"/>
    <property type="match status" value="1"/>
</dbReference>
<dbReference type="PROSITE" id="PS51094">
    <property type="entry name" value="PTS_EIIA_TYPE_2"/>
    <property type="match status" value="1"/>
</dbReference>
<dbReference type="RefSeq" id="WP_088222175.1">
    <property type="nucleotide sequence ID" value="NZ_AP024590.1"/>
</dbReference>
<accession>A0AA86IX86</accession>
<dbReference type="EMBL" id="AP024590">
    <property type="protein sequence ID" value="BCU57625.1"/>
    <property type="molecule type" value="Genomic_DNA"/>
</dbReference>
<dbReference type="Gene3D" id="1.10.10.10">
    <property type="entry name" value="Winged helix-like DNA-binding domain superfamily/Winged helix DNA-binding domain"/>
    <property type="match status" value="1"/>
</dbReference>
<evidence type="ECO:0000313" key="3">
    <source>
        <dbReference type="Proteomes" id="UP000682928"/>
    </source>
</evidence>
<dbReference type="InterPro" id="IPR013196">
    <property type="entry name" value="HTH_11"/>
</dbReference>
<reference evidence="2" key="1">
    <citation type="submission" date="2021-04" db="EMBL/GenBank/DDBJ databases">
        <title>Difference and commonality of drug resistance evolution in various bacteria. and drug sensitivity profiles.</title>
        <authorList>
            <person name="Maeda T."/>
            <person name="Shibai A."/>
            <person name="Kawada K."/>
            <person name="Kotani H."/>
            <person name="Tarusawa Y."/>
            <person name="Tanabe K."/>
            <person name="Furusawa C."/>
        </authorList>
    </citation>
    <scope>NUCLEOTIDE SEQUENCE</scope>
    <source>
        <strain evidence="2">JCM 8580</strain>
    </source>
</reference>
<organism evidence="2 3">
    <name type="scientific">Enterobacter kobei</name>
    <dbReference type="NCBI Taxonomy" id="208224"/>
    <lineage>
        <taxon>Bacteria</taxon>
        <taxon>Pseudomonadati</taxon>
        <taxon>Pseudomonadota</taxon>
        <taxon>Gammaproteobacteria</taxon>
        <taxon>Enterobacterales</taxon>
        <taxon>Enterobacteriaceae</taxon>
        <taxon>Enterobacter</taxon>
        <taxon>Enterobacter cloacae complex</taxon>
    </lineage>
</organism>
<name>A0AA86IX86_9ENTR</name>
<dbReference type="AlphaFoldDB" id="A0AA86IX86"/>
<evidence type="ECO:0000259" key="1">
    <source>
        <dbReference type="PROSITE" id="PS51094"/>
    </source>
</evidence>
<sequence length="576" mass="64250">MLNERQLAVLEHLENQPLTLAELARRAGVSTRTLLRDVDYLNLTLSGKARITAGGNATWQLEIFDRASYFRLLQRHDNDDRLLAILLLNAFTTRRRLAEALNLPETWIGDKLARLKQRYEKRFTIAARPGAGYFIAEPEMTRVLILACLLKKDPGLLALHGRCPATGEAVALAGYPDIPRDYLHGVILAVYALRHRLDAPPSVSVSDALAACVAGMGLSLRPPALQTLTAILDTLQSRAQKLTPQRIAALLEQVRDNYPPAIIDATLIDNLTGHVVRCAATPVWLAESRQTNLNNLKAAWPAAFDMSIRFIALLRDQLDVQVFDSDLIGLYFACSLERNQTEHQPVILLSDQNAIATINKMAIEREVLNCRVTIARSLRELQELMLTLSPVCIINNSHFRPDERLTQCLTIKNMIDPAGIAHIKDAVATAFIRQNLTRLFPAQGSFHYANTPAQRWDEIMQAVCDQLRAAALISKDEAVRLCEREQEGENLIVNQLAIPHCWSDDRAAFCGYFITLAHPVIINHEPVAHMLMACASATARQELKIFSFLASVMHRYPAQRIAALAGYDDFMALLQA</sequence>
<dbReference type="InterPro" id="IPR016152">
    <property type="entry name" value="PTrfase/Anion_transptr"/>
</dbReference>
<dbReference type="InterPro" id="IPR050661">
    <property type="entry name" value="BglG_antiterminators"/>
</dbReference>